<evidence type="ECO:0000313" key="1">
    <source>
        <dbReference type="EMBL" id="CAB4167723.1"/>
    </source>
</evidence>
<dbReference type="InterPro" id="IPR056209">
    <property type="entry name" value="SU10_adaptor"/>
</dbReference>
<proteinExistence type="predicted"/>
<dbReference type="EMBL" id="LR796806">
    <property type="protein sequence ID" value="CAB4167723.1"/>
    <property type="molecule type" value="Genomic_DNA"/>
</dbReference>
<name>A0A6J5P842_9CAUD</name>
<protein>
    <submittedName>
        <fullName evidence="1">Uncharacterized protein</fullName>
    </submittedName>
</protein>
<organism evidence="1">
    <name type="scientific">uncultured Caudovirales phage</name>
    <dbReference type="NCBI Taxonomy" id="2100421"/>
    <lineage>
        <taxon>Viruses</taxon>
        <taxon>Duplodnaviria</taxon>
        <taxon>Heunggongvirae</taxon>
        <taxon>Uroviricota</taxon>
        <taxon>Caudoviricetes</taxon>
        <taxon>Peduoviridae</taxon>
        <taxon>Maltschvirus</taxon>
        <taxon>Maltschvirus maltsch</taxon>
    </lineage>
</organism>
<gene>
    <name evidence="1" type="ORF">UFOVP858_56</name>
</gene>
<accession>A0A6J5P842</accession>
<sequence>MNYAELVQDLQDYLETSETSFVNNIPTFVKQAEERIYRSVQIPELRKNATASTTAGNQYLARPSDFLSVFSLAVVDGSGNYSYLYDKDVNFIREAYPSSSTQGTPKYYAQFDGDQVGTEGNFILGPTPGSALTVELHYYYDPPSIVDTGTSWLGTNAETALLYGSLVEAYTYLKGDADMLQVYMERYADAMEKLFGIDIRSKRDDYRDGVIPGSGTGR</sequence>
<dbReference type="Pfam" id="PF24175">
    <property type="entry name" value="SU10_adaptor"/>
    <property type="match status" value="1"/>
</dbReference>
<reference evidence="1" key="1">
    <citation type="submission" date="2020-04" db="EMBL/GenBank/DDBJ databases">
        <authorList>
            <person name="Chiriac C."/>
            <person name="Salcher M."/>
            <person name="Ghai R."/>
            <person name="Kavagutti S V."/>
        </authorList>
    </citation>
    <scope>NUCLEOTIDE SEQUENCE</scope>
</reference>